<keyword evidence="2 4" id="KW-0808">Transferase</keyword>
<dbReference type="InterPro" id="IPR029063">
    <property type="entry name" value="SAM-dependent_MTases_sf"/>
</dbReference>
<keyword evidence="7" id="KW-1185">Reference proteome</keyword>
<evidence type="ECO:0000256" key="1">
    <source>
        <dbReference type="ARBA" id="ARBA00022603"/>
    </source>
</evidence>
<organism evidence="6 7">
    <name type="scientific">Aeromicrobium senzhongii</name>
    <dbReference type="NCBI Taxonomy" id="2663859"/>
    <lineage>
        <taxon>Bacteria</taxon>
        <taxon>Bacillati</taxon>
        <taxon>Actinomycetota</taxon>
        <taxon>Actinomycetes</taxon>
        <taxon>Propionibacteriales</taxon>
        <taxon>Nocardioidaceae</taxon>
        <taxon>Aeromicrobium</taxon>
    </lineage>
</organism>
<dbReference type="GO" id="GO:0032259">
    <property type="term" value="P:methylation"/>
    <property type="evidence" value="ECO:0007669"/>
    <property type="project" value="UniProtKB-KW"/>
</dbReference>
<dbReference type="CDD" id="cd02440">
    <property type="entry name" value="AdoMet_MTases"/>
    <property type="match status" value="1"/>
</dbReference>
<name>A0ABX6SSI3_9ACTN</name>
<dbReference type="Gene3D" id="3.40.50.150">
    <property type="entry name" value="Vaccinia Virus protein VP39"/>
    <property type="match status" value="1"/>
</dbReference>
<accession>A0ABX6SSI3</accession>
<feature type="binding site" evidence="4">
    <location>
        <position position="304"/>
    </location>
    <ligand>
        <name>S-adenosyl-L-methionine</name>
        <dbReference type="ChEBI" id="CHEBI:59789"/>
    </ligand>
</feature>
<feature type="active site" description="Nucleophile" evidence="4">
    <location>
        <position position="375"/>
    </location>
</feature>
<evidence type="ECO:0000313" key="7">
    <source>
        <dbReference type="Proteomes" id="UP000515871"/>
    </source>
</evidence>
<dbReference type="PANTHER" id="PTHR11061:SF30">
    <property type="entry name" value="TRNA (URACIL(54)-C(5))-METHYLTRANSFERASE"/>
    <property type="match status" value="1"/>
</dbReference>
<dbReference type="Gene3D" id="2.40.50.1070">
    <property type="match status" value="1"/>
</dbReference>
<feature type="binding site" evidence="4">
    <location>
        <position position="252"/>
    </location>
    <ligand>
        <name>S-adenosyl-L-methionine</name>
        <dbReference type="ChEBI" id="CHEBI:59789"/>
    </ligand>
</feature>
<evidence type="ECO:0000256" key="2">
    <source>
        <dbReference type="ARBA" id="ARBA00022679"/>
    </source>
</evidence>
<dbReference type="InterPro" id="IPR002792">
    <property type="entry name" value="TRAM_dom"/>
</dbReference>
<dbReference type="PROSITE" id="PS51687">
    <property type="entry name" value="SAM_MT_RNA_M5U"/>
    <property type="match status" value="1"/>
</dbReference>
<dbReference type="SUPFAM" id="SSF53335">
    <property type="entry name" value="S-adenosyl-L-methionine-dependent methyltransferases"/>
    <property type="match status" value="1"/>
</dbReference>
<keyword evidence="1 4" id="KW-0489">Methyltransferase</keyword>
<feature type="binding site" evidence="4">
    <location>
        <position position="349"/>
    </location>
    <ligand>
        <name>S-adenosyl-L-methionine</name>
        <dbReference type="ChEBI" id="CHEBI:59789"/>
    </ligand>
</feature>
<feature type="domain" description="TRAM" evidence="5">
    <location>
        <begin position="12"/>
        <end position="74"/>
    </location>
</feature>
<dbReference type="Proteomes" id="UP000515871">
    <property type="component" value="Chromosome"/>
</dbReference>
<dbReference type="InterPro" id="IPR012340">
    <property type="entry name" value="NA-bd_OB-fold"/>
</dbReference>
<dbReference type="Gene3D" id="2.40.50.140">
    <property type="entry name" value="Nucleic acid-binding proteins"/>
    <property type="match status" value="1"/>
</dbReference>
<gene>
    <name evidence="6" type="ORF">H9L21_08765</name>
</gene>
<keyword evidence="3 4" id="KW-0949">S-adenosyl-L-methionine</keyword>
<dbReference type="SUPFAM" id="SSF50249">
    <property type="entry name" value="Nucleic acid-binding proteins"/>
    <property type="match status" value="1"/>
</dbReference>
<protein>
    <submittedName>
        <fullName evidence="6">Class I SAM-dependent RNA methyltransferase</fullName>
    </submittedName>
</protein>
<dbReference type="Pfam" id="PF01938">
    <property type="entry name" value="TRAM"/>
    <property type="match status" value="1"/>
</dbReference>
<evidence type="ECO:0000256" key="3">
    <source>
        <dbReference type="ARBA" id="ARBA00022691"/>
    </source>
</evidence>
<dbReference type="PANTHER" id="PTHR11061">
    <property type="entry name" value="RNA M5U METHYLTRANSFERASE"/>
    <property type="match status" value="1"/>
</dbReference>
<dbReference type="PROSITE" id="PS50926">
    <property type="entry name" value="TRAM"/>
    <property type="match status" value="1"/>
</dbReference>
<evidence type="ECO:0000256" key="4">
    <source>
        <dbReference type="PROSITE-ProRule" id="PRU01024"/>
    </source>
</evidence>
<sequence>MHDRPPVTCGVESEGGAVAETDPVVEVGPVAHGGHCVARLDGQVVFVRHALPGEVVQIRITERSRKFLRADAIRVLQPSPDRVERPCPLSGPGLCGGCDFQHVSAEGQLTLLTDVVREQLQRLAGLEWTGRVEAVGPLLDWRTRVVWSVAENGMAGLRRHRSHDVLPIPSCPIAHPDLPDVTEQTWDEPRVESIVSSTGQRLLVTDATIGDRLETEVDGVVASDGTVRAGTGTLVERVHGRDFRVSGSGFWQVHPAAATTLVDAVMEAAEVRPGDRVLDLYAGAGLFSAFLAPACAPGELVSVEGNRRASANAAENLADLSNASTVHAPVERALARGTLGARADVVVLDPPRQGAKDAVTAIAALEPRRIVYVACDPAALARDVATFATLGYRLESLRGFALFPMTHHVECVVSLARD</sequence>
<dbReference type="EMBL" id="CP060587">
    <property type="protein sequence ID" value="QNL93230.1"/>
    <property type="molecule type" value="Genomic_DNA"/>
</dbReference>
<dbReference type="InterPro" id="IPR010280">
    <property type="entry name" value="U5_MeTrfase_fam"/>
</dbReference>
<evidence type="ECO:0000313" key="6">
    <source>
        <dbReference type="EMBL" id="QNL93230.1"/>
    </source>
</evidence>
<comment type="similarity">
    <text evidence="4">Belongs to the class I-like SAM-binding methyltransferase superfamily. RNA M5U methyltransferase family.</text>
</comment>
<dbReference type="GO" id="GO:0008168">
    <property type="term" value="F:methyltransferase activity"/>
    <property type="evidence" value="ECO:0007669"/>
    <property type="project" value="UniProtKB-KW"/>
</dbReference>
<proteinExistence type="inferred from homology"/>
<feature type="binding site" evidence="4">
    <location>
        <position position="281"/>
    </location>
    <ligand>
        <name>S-adenosyl-L-methionine</name>
        <dbReference type="ChEBI" id="CHEBI:59789"/>
    </ligand>
</feature>
<evidence type="ECO:0000259" key="5">
    <source>
        <dbReference type="PROSITE" id="PS50926"/>
    </source>
</evidence>
<dbReference type="Pfam" id="PF05958">
    <property type="entry name" value="tRNA_U5-meth_tr"/>
    <property type="match status" value="1"/>
</dbReference>
<reference evidence="6 7" key="1">
    <citation type="submission" date="2020-08" db="EMBL/GenBank/DDBJ databases">
        <title>Novel species in genus Aeromicrobium.</title>
        <authorList>
            <person name="Zhang G."/>
        </authorList>
    </citation>
    <scope>NUCLEOTIDE SEQUENCE [LARGE SCALE GENOMIC DNA]</scope>
    <source>
        <strain evidence="7">zg-629</strain>
    </source>
</reference>